<feature type="compositionally biased region" description="Low complexity" evidence="1">
    <location>
        <begin position="190"/>
        <end position="211"/>
    </location>
</feature>
<gene>
    <name evidence="2" type="ORF">BT67DRAFT_315929</name>
</gene>
<sequence>MASATERSRLRCWAQSGIWRLLGCQQRGFGAVGCRSSPDASTLECALPATTPKPNKMEPNVVWLGVDHPRSHIRRMIGQISLLLPHPLTTPAFKTPSNHSPVTHSSELCSPFASTPFSPLRIFELAPNPNPLIFRLEASRSPTQQPNSMKPVTLLITALAATLVASGPAAVSLPNTGLPLSAPSADTPNPGVAAPTPAPSSASGSNAVAAVEQDAQEGRNSLD</sequence>
<evidence type="ECO:0000313" key="3">
    <source>
        <dbReference type="Proteomes" id="UP001304895"/>
    </source>
</evidence>
<accession>A0AAN6UKF9</accession>
<name>A0AAN6UKF9_9PEZI</name>
<reference evidence="2" key="2">
    <citation type="submission" date="2023-05" db="EMBL/GenBank/DDBJ databases">
        <authorList>
            <consortium name="Lawrence Berkeley National Laboratory"/>
            <person name="Steindorff A."/>
            <person name="Hensen N."/>
            <person name="Bonometti L."/>
            <person name="Westerberg I."/>
            <person name="Brannstrom I.O."/>
            <person name="Guillou S."/>
            <person name="Cros-Aarteil S."/>
            <person name="Calhoun S."/>
            <person name="Haridas S."/>
            <person name="Kuo A."/>
            <person name="Mondo S."/>
            <person name="Pangilinan J."/>
            <person name="Riley R."/>
            <person name="Labutti K."/>
            <person name="Andreopoulos B."/>
            <person name="Lipzen A."/>
            <person name="Chen C."/>
            <person name="Yanf M."/>
            <person name="Daum C."/>
            <person name="Ng V."/>
            <person name="Clum A."/>
            <person name="Ohm R."/>
            <person name="Martin F."/>
            <person name="Silar P."/>
            <person name="Natvig D."/>
            <person name="Lalanne C."/>
            <person name="Gautier V."/>
            <person name="Ament-Velasquez S.L."/>
            <person name="Kruys A."/>
            <person name="Hutchinson M.I."/>
            <person name="Powell A.J."/>
            <person name="Barry K."/>
            <person name="Miller A.N."/>
            <person name="Grigoriev I.V."/>
            <person name="Debuchy R."/>
            <person name="Gladieux P."/>
            <person name="Thoren M.H."/>
            <person name="Johannesson H."/>
        </authorList>
    </citation>
    <scope>NUCLEOTIDE SEQUENCE</scope>
    <source>
        <strain evidence="2">CBS 123565</strain>
    </source>
</reference>
<keyword evidence="3" id="KW-1185">Reference proteome</keyword>
<evidence type="ECO:0000313" key="2">
    <source>
        <dbReference type="EMBL" id="KAK4134336.1"/>
    </source>
</evidence>
<proteinExistence type="predicted"/>
<dbReference type="EMBL" id="MU853409">
    <property type="protein sequence ID" value="KAK4134336.1"/>
    <property type="molecule type" value="Genomic_DNA"/>
</dbReference>
<evidence type="ECO:0000256" key="1">
    <source>
        <dbReference type="SAM" id="MobiDB-lite"/>
    </source>
</evidence>
<comment type="caution">
    <text evidence="2">The sequence shown here is derived from an EMBL/GenBank/DDBJ whole genome shotgun (WGS) entry which is preliminary data.</text>
</comment>
<dbReference type="AlphaFoldDB" id="A0AAN6UKF9"/>
<reference evidence="2" key="1">
    <citation type="journal article" date="2023" name="Mol. Phylogenet. Evol.">
        <title>Genome-scale phylogeny and comparative genomics of the fungal order Sordariales.</title>
        <authorList>
            <person name="Hensen N."/>
            <person name="Bonometti L."/>
            <person name="Westerberg I."/>
            <person name="Brannstrom I.O."/>
            <person name="Guillou S."/>
            <person name="Cros-Aarteil S."/>
            <person name="Calhoun S."/>
            <person name="Haridas S."/>
            <person name="Kuo A."/>
            <person name="Mondo S."/>
            <person name="Pangilinan J."/>
            <person name="Riley R."/>
            <person name="LaButti K."/>
            <person name="Andreopoulos B."/>
            <person name="Lipzen A."/>
            <person name="Chen C."/>
            <person name="Yan M."/>
            <person name="Daum C."/>
            <person name="Ng V."/>
            <person name="Clum A."/>
            <person name="Steindorff A."/>
            <person name="Ohm R.A."/>
            <person name="Martin F."/>
            <person name="Silar P."/>
            <person name="Natvig D.O."/>
            <person name="Lalanne C."/>
            <person name="Gautier V."/>
            <person name="Ament-Velasquez S.L."/>
            <person name="Kruys A."/>
            <person name="Hutchinson M.I."/>
            <person name="Powell A.J."/>
            <person name="Barry K."/>
            <person name="Miller A.N."/>
            <person name="Grigoriev I.V."/>
            <person name="Debuchy R."/>
            <person name="Gladieux P."/>
            <person name="Hiltunen Thoren M."/>
            <person name="Johannesson H."/>
        </authorList>
    </citation>
    <scope>NUCLEOTIDE SEQUENCE</scope>
    <source>
        <strain evidence="2">CBS 123565</strain>
    </source>
</reference>
<protein>
    <submittedName>
        <fullName evidence="2">Uncharacterized protein</fullName>
    </submittedName>
</protein>
<organism evidence="2 3">
    <name type="scientific">Trichocladium antarcticum</name>
    <dbReference type="NCBI Taxonomy" id="1450529"/>
    <lineage>
        <taxon>Eukaryota</taxon>
        <taxon>Fungi</taxon>
        <taxon>Dikarya</taxon>
        <taxon>Ascomycota</taxon>
        <taxon>Pezizomycotina</taxon>
        <taxon>Sordariomycetes</taxon>
        <taxon>Sordariomycetidae</taxon>
        <taxon>Sordariales</taxon>
        <taxon>Chaetomiaceae</taxon>
        <taxon>Trichocladium</taxon>
    </lineage>
</organism>
<feature type="region of interest" description="Disordered" evidence="1">
    <location>
        <begin position="179"/>
        <end position="223"/>
    </location>
</feature>
<dbReference type="Proteomes" id="UP001304895">
    <property type="component" value="Unassembled WGS sequence"/>
</dbReference>